<comment type="caution">
    <text evidence="3">The sequence shown here is derived from an EMBL/GenBank/DDBJ whole genome shotgun (WGS) entry which is preliminary data.</text>
</comment>
<dbReference type="PANTHER" id="PTHR43308">
    <property type="entry name" value="OUTER MEMBRANE PROTEIN ALPHA-RELATED"/>
    <property type="match status" value="1"/>
</dbReference>
<dbReference type="Pfam" id="PF00395">
    <property type="entry name" value="SLH"/>
    <property type="match status" value="2"/>
</dbReference>
<evidence type="ECO:0000259" key="2">
    <source>
        <dbReference type="PROSITE" id="PS51272"/>
    </source>
</evidence>
<sequence length="153" mass="16246">MSVDLSAGKVSGDVTHFTKFAVLATEKVVSKATLTDIAGHWAKDNINKLVALGAISGYPDGTFKPDNQITRAEFATVLVKAFKLQQQSGKVFGDTAGHWAKDYVATAAANGVVNGYDATTFGPDDPVTREQIAAMIVRAGVVSFILTFFVMIC</sequence>
<name>A0A9X4H5S9_9FIRM</name>
<dbReference type="PANTHER" id="PTHR43308:SF5">
    <property type="entry name" value="S-LAYER PROTEIN _ PEPTIDOGLYCAN ENDO-BETA-N-ACETYLGLUCOSAMINIDASE"/>
    <property type="match status" value="1"/>
</dbReference>
<accession>A0A9X4H5S9</accession>
<evidence type="ECO:0000256" key="1">
    <source>
        <dbReference type="ARBA" id="ARBA00022737"/>
    </source>
</evidence>
<proteinExistence type="predicted"/>
<dbReference type="EMBL" id="JAKOAV010000008">
    <property type="protein sequence ID" value="MDF9407889.1"/>
    <property type="molecule type" value="Genomic_DNA"/>
</dbReference>
<dbReference type="PROSITE" id="PS51272">
    <property type="entry name" value="SLH"/>
    <property type="match status" value="2"/>
</dbReference>
<protein>
    <submittedName>
        <fullName evidence="3">S-layer homology domain-containing protein</fullName>
    </submittedName>
</protein>
<gene>
    <name evidence="3" type="ORF">L7E55_05870</name>
</gene>
<organism evidence="3 4">
    <name type="scientific">Pelotomaculum isophthalicicum JI</name>
    <dbReference type="NCBI Taxonomy" id="947010"/>
    <lineage>
        <taxon>Bacteria</taxon>
        <taxon>Bacillati</taxon>
        <taxon>Bacillota</taxon>
        <taxon>Clostridia</taxon>
        <taxon>Eubacteriales</taxon>
        <taxon>Desulfotomaculaceae</taxon>
        <taxon>Pelotomaculum</taxon>
    </lineage>
</organism>
<feature type="domain" description="SLH" evidence="2">
    <location>
        <begin position="29"/>
        <end position="92"/>
    </location>
</feature>
<dbReference type="Proteomes" id="UP001154312">
    <property type="component" value="Unassembled WGS sequence"/>
</dbReference>
<dbReference type="InterPro" id="IPR051465">
    <property type="entry name" value="Cell_Envelope_Struct_Comp"/>
</dbReference>
<keyword evidence="1" id="KW-0677">Repeat</keyword>
<evidence type="ECO:0000313" key="4">
    <source>
        <dbReference type="Proteomes" id="UP001154312"/>
    </source>
</evidence>
<dbReference type="InterPro" id="IPR001119">
    <property type="entry name" value="SLH_dom"/>
</dbReference>
<keyword evidence="4" id="KW-1185">Reference proteome</keyword>
<reference evidence="3" key="1">
    <citation type="submission" date="2022-02" db="EMBL/GenBank/DDBJ databases">
        <authorList>
            <person name="Leng L."/>
        </authorList>
    </citation>
    <scope>NUCLEOTIDE SEQUENCE</scope>
    <source>
        <strain evidence="3">JI</strain>
    </source>
</reference>
<dbReference type="RefSeq" id="WP_277443142.1">
    <property type="nucleotide sequence ID" value="NZ_JAKOAV010000008.1"/>
</dbReference>
<dbReference type="AlphaFoldDB" id="A0A9X4H5S9"/>
<evidence type="ECO:0000313" key="3">
    <source>
        <dbReference type="EMBL" id="MDF9407889.1"/>
    </source>
</evidence>
<feature type="domain" description="SLH" evidence="2">
    <location>
        <begin position="94"/>
        <end position="150"/>
    </location>
</feature>